<protein>
    <submittedName>
        <fullName evidence="1">Uncharacterized protein</fullName>
    </submittedName>
</protein>
<proteinExistence type="predicted"/>
<reference evidence="1 2" key="1">
    <citation type="submission" date="2022-05" db="EMBL/GenBank/DDBJ databases">
        <title>Chromosome-level reference genomes for two strains of Caenorhabditis briggsae: an improved platform for comparative genomics.</title>
        <authorList>
            <person name="Stevens L."/>
            <person name="Andersen E.C."/>
        </authorList>
    </citation>
    <scope>NUCLEOTIDE SEQUENCE [LARGE SCALE GENOMIC DNA]</scope>
    <source>
        <strain evidence="1">QX1410_ONT</strain>
        <tissue evidence="1">Whole-organism</tissue>
    </source>
</reference>
<dbReference type="Proteomes" id="UP000827892">
    <property type="component" value="Chromosome I"/>
</dbReference>
<dbReference type="EMBL" id="CP090891">
    <property type="protein sequence ID" value="ULU09544.1"/>
    <property type="molecule type" value="Genomic_DNA"/>
</dbReference>
<dbReference type="AlphaFoldDB" id="A0AAE9IWZ0"/>
<sequence>MALELRPFSPTTHSTTPAAPCFRIRNVPCFLNLMQIRSIAIAMERICPNLFLCQI</sequence>
<name>A0AAE9IWZ0_CAEBR</name>
<evidence type="ECO:0000313" key="2">
    <source>
        <dbReference type="Proteomes" id="UP000827892"/>
    </source>
</evidence>
<accession>A0AAE9IWZ0</accession>
<gene>
    <name evidence="1" type="ORF">L3Y34_014149</name>
</gene>
<organism evidence="1 2">
    <name type="scientific">Caenorhabditis briggsae</name>
    <dbReference type="NCBI Taxonomy" id="6238"/>
    <lineage>
        <taxon>Eukaryota</taxon>
        <taxon>Metazoa</taxon>
        <taxon>Ecdysozoa</taxon>
        <taxon>Nematoda</taxon>
        <taxon>Chromadorea</taxon>
        <taxon>Rhabditida</taxon>
        <taxon>Rhabditina</taxon>
        <taxon>Rhabditomorpha</taxon>
        <taxon>Rhabditoidea</taxon>
        <taxon>Rhabditidae</taxon>
        <taxon>Peloderinae</taxon>
        <taxon>Caenorhabditis</taxon>
    </lineage>
</organism>
<evidence type="ECO:0000313" key="1">
    <source>
        <dbReference type="EMBL" id="ULU09544.1"/>
    </source>
</evidence>